<evidence type="ECO:0000313" key="9">
    <source>
        <dbReference type="EMBL" id="KAA1102351.1"/>
    </source>
</evidence>
<dbReference type="AlphaFoldDB" id="A0A5B0PMH2"/>
<comment type="similarity">
    <text evidence="3">Belongs to the wax synthase family.</text>
</comment>
<accession>A0A5B0PMH2</accession>
<feature type="domain" description="Wax synthase" evidence="8">
    <location>
        <begin position="231"/>
        <end position="305"/>
    </location>
</feature>
<evidence type="ECO:0000313" key="10">
    <source>
        <dbReference type="Proteomes" id="UP000325313"/>
    </source>
</evidence>
<dbReference type="GO" id="GO:0016020">
    <property type="term" value="C:membrane"/>
    <property type="evidence" value="ECO:0007669"/>
    <property type="project" value="UniProtKB-SubCell"/>
</dbReference>
<dbReference type="InterPro" id="IPR032805">
    <property type="entry name" value="Wax_synthase_dom"/>
</dbReference>
<evidence type="ECO:0000256" key="2">
    <source>
        <dbReference type="ARBA" id="ARBA00005179"/>
    </source>
</evidence>
<keyword evidence="5" id="KW-0812">Transmembrane</keyword>
<organism evidence="9 10">
    <name type="scientific">Puccinia graminis f. sp. tritici</name>
    <dbReference type="NCBI Taxonomy" id="56615"/>
    <lineage>
        <taxon>Eukaryota</taxon>
        <taxon>Fungi</taxon>
        <taxon>Dikarya</taxon>
        <taxon>Basidiomycota</taxon>
        <taxon>Pucciniomycotina</taxon>
        <taxon>Pucciniomycetes</taxon>
        <taxon>Pucciniales</taxon>
        <taxon>Pucciniaceae</taxon>
        <taxon>Puccinia</taxon>
    </lineage>
</organism>
<dbReference type="PANTHER" id="PTHR31595:SF57">
    <property type="entry name" value="OS04G0481900 PROTEIN"/>
    <property type="match status" value="1"/>
</dbReference>
<comment type="subcellular location">
    <subcellularLocation>
        <location evidence="1">Membrane</location>
        <topology evidence="1">Multi-pass membrane protein</topology>
    </subcellularLocation>
</comment>
<dbReference type="Pfam" id="PF13813">
    <property type="entry name" value="MBOAT_2"/>
    <property type="match status" value="1"/>
</dbReference>
<dbReference type="PANTHER" id="PTHR31595">
    <property type="entry name" value="LONG-CHAIN-ALCOHOL O-FATTY-ACYLTRANSFERASE 3-RELATED"/>
    <property type="match status" value="1"/>
</dbReference>
<proteinExistence type="inferred from homology"/>
<gene>
    <name evidence="9" type="ORF">PGTUg99_029144</name>
</gene>
<evidence type="ECO:0000256" key="1">
    <source>
        <dbReference type="ARBA" id="ARBA00004141"/>
    </source>
</evidence>
<dbReference type="InterPro" id="IPR044851">
    <property type="entry name" value="Wax_synthase"/>
</dbReference>
<evidence type="ECO:0000256" key="3">
    <source>
        <dbReference type="ARBA" id="ARBA00007282"/>
    </source>
</evidence>
<dbReference type="Proteomes" id="UP000325313">
    <property type="component" value="Unassembled WGS sequence"/>
</dbReference>
<comment type="pathway">
    <text evidence="2">Secondary metabolite biosynthesis.</text>
</comment>
<evidence type="ECO:0000256" key="7">
    <source>
        <dbReference type="ARBA" id="ARBA00023136"/>
    </source>
</evidence>
<evidence type="ECO:0000256" key="4">
    <source>
        <dbReference type="ARBA" id="ARBA00022679"/>
    </source>
</evidence>
<keyword evidence="6" id="KW-1133">Transmembrane helix</keyword>
<dbReference type="EMBL" id="VDEP01000338">
    <property type="protein sequence ID" value="KAA1102351.1"/>
    <property type="molecule type" value="Genomic_DNA"/>
</dbReference>
<comment type="caution">
    <text evidence="9">The sequence shown here is derived from an EMBL/GenBank/DDBJ whole genome shotgun (WGS) entry which is preliminary data.</text>
</comment>
<dbReference type="GO" id="GO:0008374">
    <property type="term" value="F:O-acyltransferase activity"/>
    <property type="evidence" value="ECO:0007669"/>
    <property type="project" value="InterPro"/>
</dbReference>
<keyword evidence="7" id="KW-0472">Membrane</keyword>
<dbReference type="GO" id="GO:0006629">
    <property type="term" value="P:lipid metabolic process"/>
    <property type="evidence" value="ECO:0007669"/>
    <property type="project" value="InterPro"/>
</dbReference>
<keyword evidence="4" id="KW-0808">Transferase</keyword>
<reference evidence="9 10" key="1">
    <citation type="submission" date="2019-05" db="EMBL/GenBank/DDBJ databases">
        <title>Emergence of the Ug99 lineage of the wheat stem rust pathogen through somatic hybridization.</title>
        <authorList>
            <person name="Li F."/>
            <person name="Upadhyaya N.M."/>
            <person name="Sperschneider J."/>
            <person name="Matny O."/>
            <person name="Nguyen-Phuc H."/>
            <person name="Mago R."/>
            <person name="Raley C."/>
            <person name="Miller M.E."/>
            <person name="Silverstein K.A.T."/>
            <person name="Henningsen E."/>
            <person name="Hirsch C.D."/>
            <person name="Visser B."/>
            <person name="Pretorius Z.A."/>
            <person name="Steffenson B.J."/>
            <person name="Schwessinger B."/>
            <person name="Dodds P.N."/>
            <person name="Figueroa M."/>
        </authorList>
    </citation>
    <scope>NUCLEOTIDE SEQUENCE [LARGE SCALE GENOMIC DNA]</scope>
    <source>
        <strain evidence="9 10">Ug99</strain>
    </source>
</reference>
<sequence length="313" mass="35902">MAIQASLHCLIWTHPDCLQRPIIRWTRLSLLPITLSLLFSDLATLKYDRPKLKFNVDIALMVAIHGFKSILLTFNEPAVPATKSKEGSQWFQIIIAITRNHSFSRILQRSLIHCRFALSLQPINSSGSCNPSKQPKLAWGANHNMGSDMLFLLKRLRRLLNLHIFEVVALIFLRGANDDSRFNHHTIFDLVKYYRLEIKTFCWVLHQSIFTKLNRLNQVDLNESFPFAFKRNPIKASSLTEFWSRHWHSVYKSAFVEAGSAPTIHFLVKTCGLKPDSKIVRLSGIMGAFAISAVVHEIGELSKHGKRKQIEYI</sequence>
<evidence type="ECO:0000256" key="6">
    <source>
        <dbReference type="ARBA" id="ARBA00022989"/>
    </source>
</evidence>
<evidence type="ECO:0000256" key="5">
    <source>
        <dbReference type="ARBA" id="ARBA00022692"/>
    </source>
</evidence>
<evidence type="ECO:0000259" key="8">
    <source>
        <dbReference type="Pfam" id="PF13813"/>
    </source>
</evidence>
<protein>
    <recommendedName>
        <fullName evidence="8">Wax synthase domain-containing protein</fullName>
    </recommendedName>
</protein>
<name>A0A5B0PMH2_PUCGR</name>